<organism evidence="3 4">
    <name type="scientific">Pseudomonas delhiensis</name>
    <dbReference type="NCBI Taxonomy" id="366289"/>
    <lineage>
        <taxon>Bacteria</taxon>
        <taxon>Pseudomonadati</taxon>
        <taxon>Pseudomonadota</taxon>
        <taxon>Gammaproteobacteria</taxon>
        <taxon>Pseudomonadales</taxon>
        <taxon>Pseudomonadaceae</taxon>
        <taxon>Pseudomonas</taxon>
    </lineage>
</organism>
<feature type="domain" description="Bacterial Ig-like" evidence="2">
    <location>
        <begin position="416"/>
        <end position="499"/>
    </location>
</feature>
<feature type="region of interest" description="Disordered" evidence="1">
    <location>
        <begin position="304"/>
        <end position="323"/>
    </location>
</feature>
<feature type="domain" description="Bacterial Ig-like" evidence="2">
    <location>
        <begin position="617"/>
        <end position="711"/>
    </location>
</feature>
<feature type="region of interest" description="Disordered" evidence="1">
    <location>
        <begin position="199"/>
        <end position="226"/>
    </location>
</feature>
<accession>A0ABY1T496</accession>
<feature type="domain" description="Bacterial Ig-like" evidence="2">
    <location>
        <begin position="1042"/>
        <end position="1126"/>
    </location>
</feature>
<evidence type="ECO:0000259" key="2">
    <source>
        <dbReference type="Pfam" id="PF19077"/>
    </source>
</evidence>
<feature type="domain" description="Bacterial Ig-like" evidence="2">
    <location>
        <begin position="945"/>
        <end position="1025"/>
    </location>
</feature>
<feature type="domain" description="Bacterial Ig-like" evidence="2">
    <location>
        <begin position="308"/>
        <end position="388"/>
    </location>
</feature>
<feature type="compositionally biased region" description="Pro residues" evidence="1">
    <location>
        <begin position="171"/>
        <end position="184"/>
    </location>
</feature>
<feature type="region of interest" description="Disordered" evidence="1">
    <location>
        <begin position="163"/>
        <end position="184"/>
    </location>
</feature>
<evidence type="ECO:0000256" key="1">
    <source>
        <dbReference type="SAM" id="MobiDB-lite"/>
    </source>
</evidence>
<dbReference type="InterPro" id="IPR013783">
    <property type="entry name" value="Ig-like_fold"/>
</dbReference>
<proteinExistence type="predicted"/>
<comment type="caution">
    <text evidence="3">The sequence shown here is derived from an EMBL/GenBank/DDBJ whole genome shotgun (WGS) entry which is preliminary data.</text>
</comment>
<protein>
    <recommendedName>
        <fullName evidence="2">Bacterial Ig-like domain-containing protein</fullName>
    </recommendedName>
</protein>
<dbReference type="NCBIfam" id="NF033510">
    <property type="entry name" value="Ca_tandemer"/>
    <property type="match status" value="9"/>
</dbReference>
<feature type="domain" description="Bacterial Ig-like" evidence="2">
    <location>
        <begin position="839"/>
        <end position="916"/>
    </location>
</feature>
<dbReference type="Gene3D" id="3.30.420.430">
    <property type="match status" value="4"/>
</dbReference>
<dbReference type="Gene3D" id="2.60.40.10">
    <property type="entry name" value="Immunoglobulins"/>
    <property type="match status" value="4"/>
</dbReference>
<name>A0ABY1T496_9PSED</name>
<dbReference type="Proteomes" id="UP000198309">
    <property type="component" value="Unassembled WGS sequence"/>
</dbReference>
<feature type="domain" description="Bacterial Ig-like" evidence="2">
    <location>
        <begin position="207"/>
        <end position="285"/>
    </location>
</feature>
<feature type="domain" description="Bacterial Ig-like" evidence="2">
    <location>
        <begin position="737"/>
        <end position="816"/>
    </location>
</feature>
<reference evidence="3 4" key="1">
    <citation type="submission" date="2017-06" db="EMBL/GenBank/DDBJ databases">
        <authorList>
            <person name="Varghese N."/>
            <person name="Submissions S."/>
        </authorList>
    </citation>
    <scope>NUCLEOTIDE SEQUENCE [LARGE SCALE GENOMIC DNA]</scope>
    <source>
        <strain evidence="3 4">RLD-1</strain>
    </source>
</reference>
<evidence type="ECO:0000313" key="4">
    <source>
        <dbReference type="Proteomes" id="UP000198309"/>
    </source>
</evidence>
<evidence type="ECO:0000313" key="3">
    <source>
        <dbReference type="EMBL" id="SNT56416.1"/>
    </source>
</evidence>
<dbReference type="EMBL" id="FZPC01000057">
    <property type="protein sequence ID" value="SNT56416.1"/>
    <property type="molecule type" value="Genomic_DNA"/>
</dbReference>
<keyword evidence="4" id="KW-1185">Reference proteome</keyword>
<sequence length="1199" mass="125432">MATQTTQLLLVDGKEVRQELPLLKGSKGTPQKIKAIPDGKFILADKVTGLAPENITVRRVGKNLHVFLEGEPFEQPTVIIEDFFEYNCELVGMAEGGEYYAYVSSNGDDDFAGALALQDGETSALVLGGDMAAGDVDRTAFGLLPWIVGGALGAGAGVGAINSNRSSSKPSPAPAEPAPEPIAPAPALKHALDNEGSIQGVILPGSKTDDTTPAFAGTGQAPGNTISIYDNGRKIGETTVAQDGSWSFTPSEPLAEGEHSITFVEHGADGRDSEVSKPFEFTVDTTAPAASPIGGVLDDVGVKTGPLKPGDSTDDQHPTLSGKTEGNAVVEIYDNGKKIGETRADANGNWSFTPSAPLQEGEHSLTTRVIDEAGNLSKPSDAWDLVIDITARDKPINGGEGPGLGEIIDNHGDIQGPIEQGGVTDDNTPTLKGEGNPGDTIIILDNGKKIGEVEVGDDRTWEFTPGDLGDGDHSITVIIQDPAGNQSEPSDEWVITVDTQAPDAPLIGSVFDDVGTKTGELASGDVTDDQQPTFSGTAEKDAIVVIYDNGVEIDRVVAENGVWTFTPTKPLASGEHAITVQAIDAAGNKSAYSPAFEFVLMAPNAPVPPAINSVIDNVGSIQGSLQKNDVTDDARPTLNGTAAPNVIISVYSNGVLLAPTTTTTNERGEWSFTPEQDLPEGLNNLTVTATDLAGNVIPGSETGTYPLVIDTVRPDTVKSSVLEDNVGAIQGPIVNGDTTDDAMPTFRGESDEPYATVVIYDNGVEIGRKEADKDGNWDFTPNPALADGEHSLSVQLIDRAGNIGDRSEPISFVVDTRAVEVSIDAIHDNQGPIQGPITKGGVTDDDTPQLSGRATPNAIVVIYDNGVEIDRVVAENGVWTFTSPQLEEGDHAFSVSVITEAAGESPRSPEFNFRVDLTAPPKPGPDGHGLKEVFDDVGSVQGPIENGGFTDDTTPTFNGSGEPGDTIHIYDNGVPLDSVTVHPDGTWSYTPPPLSEGEHAITIVIEDQAGNRSEPSDEWVITIDTQAPEAPVIDSVYDNVGVKTGKLTSGDATDDQQPTLSGTAEIGSTVIVYADGVEVGRQVVEDGTWSITIDELAEGAHSLTVQAIDKAGNVSEPSDAFELVIDITARDKPINGGEGPGLGEIIDNHGDIQGPIEQGGVTDDNTPTLKGEGKPGDTIIIFDNGEKLEEIEIGEDGTW</sequence>
<gene>
    <name evidence="3" type="ORF">SAMN06295949_1574</name>
</gene>
<dbReference type="RefSeq" id="WP_141137708.1">
    <property type="nucleotide sequence ID" value="NZ_FZPC01000057.1"/>
</dbReference>
<feature type="domain" description="Bacterial Ig-like" evidence="2">
    <location>
        <begin position="514"/>
        <end position="598"/>
    </location>
</feature>
<dbReference type="Pfam" id="PF19077">
    <property type="entry name" value="Big_13"/>
    <property type="match status" value="9"/>
</dbReference>
<feature type="non-terminal residue" evidence="3">
    <location>
        <position position="1199"/>
    </location>
</feature>
<dbReference type="InterPro" id="IPR044016">
    <property type="entry name" value="Big_13"/>
</dbReference>